<gene>
    <name evidence="3" type="ORF">K490DRAFT_62269</name>
</gene>
<protein>
    <recommendedName>
        <fullName evidence="2">Amidohydrolase-related domain-containing protein</fullName>
    </recommendedName>
</protein>
<dbReference type="OrthoDB" id="2135488at2759"/>
<accession>A0A9P4I0Q1</accession>
<comment type="similarity">
    <text evidence="1">Belongs to the metallo-dependent hydrolases superfamily.</text>
</comment>
<dbReference type="Proteomes" id="UP000799776">
    <property type="component" value="Unassembled WGS sequence"/>
</dbReference>
<name>A0A9P4I0Q1_9PEZI</name>
<dbReference type="AlphaFoldDB" id="A0A9P4I0Q1"/>
<evidence type="ECO:0000313" key="4">
    <source>
        <dbReference type="Proteomes" id="UP000799776"/>
    </source>
</evidence>
<evidence type="ECO:0000313" key="3">
    <source>
        <dbReference type="EMBL" id="KAF2090938.1"/>
    </source>
</evidence>
<dbReference type="GO" id="GO:0016787">
    <property type="term" value="F:hydrolase activity"/>
    <property type="evidence" value="ECO:0007669"/>
    <property type="project" value="InterPro"/>
</dbReference>
<dbReference type="InterPro" id="IPR006680">
    <property type="entry name" value="Amidohydro-rel"/>
</dbReference>
<organism evidence="3 4">
    <name type="scientific">Saccharata proteae CBS 121410</name>
    <dbReference type="NCBI Taxonomy" id="1314787"/>
    <lineage>
        <taxon>Eukaryota</taxon>
        <taxon>Fungi</taxon>
        <taxon>Dikarya</taxon>
        <taxon>Ascomycota</taxon>
        <taxon>Pezizomycotina</taxon>
        <taxon>Dothideomycetes</taxon>
        <taxon>Dothideomycetes incertae sedis</taxon>
        <taxon>Botryosphaeriales</taxon>
        <taxon>Saccharataceae</taxon>
        <taxon>Saccharata</taxon>
    </lineage>
</organism>
<comment type="caution">
    <text evidence="3">The sequence shown here is derived from an EMBL/GenBank/DDBJ whole genome shotgun (WGS) entry which is preliminary data.</text>
</comment>
<sequence>MAPTRILDSHIHLWAPSAANPSSHAWMTPGSHLCAPHTISAYKSAICLRQPRPPVSGAVYIETDRRLDEAAEDVLDRAAEPLKEIASLRDVVEGDGKALLWGIVPWAPLDAGIDAFRRYLLEAERIAGPEAWRRVGGFRYLLQGIRDEAGFRALVESEDWVGCLRECMVRGWCFDLGVDMRGVGVWQVERAVEMVERVNGDVGEEEGLVVVLNHLCKPDMQQLPTTPEQLDAFHRWAECMRRFSRSRTTFMKLSGVFSEIADQDPAAPWSVAAIIERMKPWLDVLFQHFALDRIMFGSDWPVCNVRGPGDELAWDLWRDVVEGILETYGFDERERDGVWYGNAVEAYRLSPPAADLNDLHVP</sequence>
<proteinExistence type="inferred from homology"/>
<dbReference type="InterPro" id="IPR032466">
    <property type="entry name" value="Metal_Hydrolase"/>
</dbReference>
<dbReference type="SUPFAM" id="SSF51556">
    <property type="entry name" value="Metallo-dependent hydrolases"/>
    <property type="match status" value="1"/>
</dbReference>
<dbReference type="PANTHER" id="PTHR43569:SF2">
    <property type="entry name" value="AMIDOHYDROLASE-RELATED DOMAIN-CONTAINING PROTEIN"/>
    <property type="match status" value="1"/>
</dbReference>
<dbReference type="Gene3D" id="3.20.20.140">
    <property type="entry name" value="Metal-dependent hydrolases"/>
    <property type="match status" value="1"/>
</dbReference>
<keyword evidence="4" id="KW-1185">Reference proteome</keyword>
<dbReference type="EMBL" id="ML978712">
    <property type="protein sequence ID" value="KAF2090938.1"/>
    <property type="molecule type" value="Genomic_DNA"/>
</dbReference>
<dbReference type="InterPro" id="IPR052350">
    <property type="entry name" value="Metallo-dep_Lactonases"/>
</dbReference>
<dbReference type="PANTHER" id="PTHR43569">
    <property type="entry name" value="AMIDOHYDROLASE"/>
    <property type="match status" value="1"/>
</dbReference>
<evidence type="ECO:0000256" key="1">
    <source>
        <dbReference type="ARBA" id="ARBA00038310"/>
    </source>
</evidence>
<reference evidence="3" key="1">
    <citation type="journal article" date="2020" name="Stud. Mycol.">
        <title>101 Dothideomycetes genomes: a test case for predicting lifestyles and emergence of pathogens.</title>
        <authorList>
            <person name="Haridas S."/>
            <person name="Albert R."/>
            <person name="Binder M."/>
            <person name="Bloem J."/>
            <person name="Labutti K."/>
            <person name="Salamov A."/>
            <person name="Andreopoulos B."/>
            <person name="Baker S."/>
            <person name="Barry K."/>
            <person name="Bills G."/>
            <person name="Bluhm B."/>
            <person name="Cannon C."/>
            <person name="Castanera R."/>
            <person name="Culley D."/>
            <person name="Daum C."/>
            <person name="Ezra D."/>
            <person name="Gonzalez J."/>
            <person name="Henrissat B."/>
            <person name="Kuo A."/>
            <person name="Liang C."/>
            <person name="Lipzen A."/>
            <person name="Lutzoni F."/>
            <person name="Magnuson J."/>
            <person name="Mondo S."/>
            <person name="Nolan M."/>
            <person name="Ohm R."/>
            <person name="Pangilinan J."/>
            <person name="Park H.-J."/>
            <person name="Ramirez L."/>
            <person name="Alfaro M."/>
            <person name="Sun H."/>
            <person name="Tritt A."/>
            <person name="Yoshinaga Y."/>
            <person name="Zwiers L.-H."/>
            <person name="Turgeon B."/>
            <person name="Goodwin S."/>
            <person name="Spatafora J."/>
            <person name="Crous P."/>
            <person name="Grigoriev I."/>
        </authorList>
    </citation>
    <scope>NUCLEOTIDE SEQUENCE</scope>
    <source>
        <strain evidence="3">CBS 121410</strain>
    </source>
</reference>
<feature type="domain" description="Amidohydrolase-related" evidence="2">
    <location>
        <begin position="207"/>
        <end position="349"/>
    </location>
</feature>
<dbReference type="Pfam" id="PF04909">
    <property type="entry name" value="Amidohydro_2"/>
    <property type="match status" value="1"/>
</dbReference>
<evidence type="ECO:0000259" key="2">
    <source>
        <dbReference type="Pfam" id="PF04909"/>
    </source>
</evidence>